<comment type="caution">
    <text evidence="2">The sequence shown here is derived from an EMBL/GenBank/DDBJ whole genome shotgun (WGS) entry which is preliminary data.</text>
</comment>
<proteinExistence type="predicted"/>
<feature type="domain" description="Tlde1" evidence="1">
    <location>
        <begin position="147"/>
        <end position="249"/>
    </location>
</feature>
<organism evidence="2 3">
    <name type="scientific">Rhodoplanes roseus</name>
    <dbReference type="NCBI Taxonomy" id="29409"/>
    <lineage>
        <taxon>Bacteria</taxon>
        <taxon>Pseudomonadati</taxon>
        <taxon>Pseudomonadota</taxon>
        <taxon>Alphaproteobacteria</taxon>
        <taxon>Hyphomicrobiales</taxon>
        <taxon>Nitrobacteraceae</taxon>
        <taxon>Rhodoplanes</taxon>
    </lineage>
</organism>
<dbReference type="AlphaFoldDB" id="A0A327L2W1"/>
<gene>
    <name evidence="2" type="ORF">CH341_10615</name>
</gene>
<reference evidence="2 3" key="1">
    <citation type="submission" date="2017-07" db="EMBL/GenBank/DDBJ databases">
        <title>Draft Genome Sequences of Select Purple Nonsulfur Bacteria.</title>
        <authorList>
            <person name="Lasarre B."/>
            <person name="Mckinlay J.B."/>
        </authorList>
    </citation>
    <scope>NUCLEOTIDE SEQUENCE [LARGE SCALE GENOMIC DNA]</scope>
    <source>
        <strain evidence="2 3">DSM 5909</strain>
    </source>
</reference>
<evidence type="ECO:0000259" key="1">
    <source>
        <dbReference type="Pfam" id="PF10908"/>
    </source>
</evidence>
<keyword evidence="3" id="KW-1185">Reference proteome</keyword>
<evidence type="ECO:0000313" key="3">
    <source>
        <dbReference type="Proteomes" id="UP000249130"/>
    </source>
</evidence>
<dbReference type="Proteomes" id="UP000249130">
    <property type="component" value="Unassembled WGS sequence"/>
</dbReference>
<dbReference type="Pfam" id="PF10908">
    <property type="entry name" value="Tlde1_dom"/>
    <property type="match status" value="1"/>
</dbReference>
<protein>
    <recommendedName>
        <fullName evidence="1">Tlde1 domain-containing protein</fullName>
    </recommendedName>
</protein>
<name>A0A327L2W1_9BRAD</name>
<dbReference type="InterPro" id="IPR021225">
    <property type="entry name" value="Tlde1_dom"/>
</dbReference>
<dbReference type="OrthoDB" id="9816088at2"/>
<evidence type="ECO:0000313" key="2">
    <source>
        <dbReference type="EMBL" id="RAI44153.1"/>
    </source>
</evidence>
<accession>A0A327L2W1</accession>
<sequence>MRLASLDPQIGAESLLGSDSLLEDEAFTEALGVVQRQASFDERFASFAPTDSFEDRFGVPRRPASPPPAVLSLASTGSVPVQLGRPAREASRPMGRALDTAPVVEAPKRHVRPGQSKPASLPPVEDDGKTAIYDITAKTVYLPSGKRLEAHSGLGAMMDDPRNVHVRMQGATPPNVYKLTMRESLFHGVRALRMTPVDQGRMYGRAGILAHSYMLGPNGQSNGCVSFNDYQAFLNAYLRGEVTRIAVVERLDAPPPGSPKVASNWLSDTLGKLFKADDQYASAGAQ</sequence>
<dbReference type="EMBL" id="NPEX01000056">
    <property type="protein sequence ID" value="RAI44153.1"/>
    <property type="molecule type" value="Genomic_DNA"/>
</dbReference>